<evidence type="ECO:0000313" key="3">
    <source>
        <dbReference type="Proteomes" id="UP000652219"/>
    </source>
</evidence>
<proteinExistence type="predicted"/>
<evidence type="ECO:0008006" key="4">
    <source>
        <dbReference type="Google" id="ProtNLM"/>
    </source>
</evidence>
<sequence length="111" mass="12048">MVSFKNVALLSFATSALACVDFTATLNNFQFASIRLVDNGQEICTYNGYGDNNGYNLRCKSGYSGRLRFSDKVVEYRAPHGSWTFATNCQGMTTGTPGGSVEVCQARVFGC</sequence>
<feature type="signal peptide" evidence="1">
    <location>
        <begin position="1"/>
        <end position="18"/>
    </location>
</feature>
<dbReference type="Proteomes" id="UP000652219">
    <property type="component" value="Unassembled WGS sequence"/>
</dbReference>
<feature type="chain" id="PRO_5034409335" description="CVNH domain-containing protein" evidence="1">
    <location>
        <begin position="19"/>
        <end position="111"/>
    </location>
</feature>
<protein>
    <recommendedName>
        <fullName evidence="4">CVNH domain-containing protein</fullName>
    </recommendedName>
</protein>
<reference evidence="2 3" key="1">
    <citation type="journal article" date="2020" name="Phytopathology">
        <title>Genome Sequence Resources of Colletotrichum truncatum, C. plurivorum, C. musicola, and C. sojae: Four Species Pathogenic to Soybean (Glycine max).</title>
        <authorList>
            <person name="Rogerio F."/>
            <person name="Boufleur T.R."/>
            <person name="Ciampi-Guillardi M."/>
            <person name="Sukno S.A."/>
            <person name="Thon M.R."/>
            <person name="Massola Junior N.S."/>
            <person name="Baroncelli R."/>
        </authorList>
    </citation>
    <scope>NUCLEOTIDE SEQUENCE [LARGE SCALE GENOMIC DNA]</scope>
    <source>
        <strain evidence="2 3">LFN0009</strain>
    </source>
</reference>
<keyword evidence="1" id="KW-0732">Signal</keyword>
<dbReference type="PROSITE" id="PS51257">
    <property type="entry name" value="PROKAR_LIPOPROTEIN"/>
    <property type="match status" value="1"/>
</dbReference>
<evidence type="ECO:0000256" key="1">
    <source>
        <dbReference type="SAM" id="SignalP"/>
    </source>
</evidence>
<accession>A0A8H6IUD9</accession>
<comment type="caution">
    <text evidence="2">The sequence shown here is derived from an EMBL/GenBank/DDBJ whole genome shotgun (WGS) entry which is preliminary data.</text>
</comment>
<dbReference type="AlphaFoldDB" id="A0A8H6IUD9"/>
<keyword evidence="3" id="KW-1185">Reference proteome</keyword>
<organism evidence="2 3">
    <name type="scientific">Colletotrichum sojae</name>
    <dbReference type="NCBI Taxonomy" id="2175907"/>
    <lineage>
        <taxon>Eukaryota</taxon>
        <taxon>Fungi</taxon>
        <taxon>Dikarya</taxon>
        <taxon>Ascomycota</taxon>
        <taxon>Pezizomycotina</taxon>
        <taxon>Sordariomycetes</taxon>
        <taxon>Hypocreomycetidae</taxon>
        <taxon>Glomerellales</taxon>
        <taxon>Glomerellaceae</taxon>
        <taxon>Colletotrichum</taxon>
        <taxon>Colletotrichum orchidearum species complex</taxon>
    </lineage>
</organism>
<evidence type="ECO:0000313" key="2">
    <source>
        <dbReference type="EMBL" id="KAF6798180.1"/>
    </source>
</evidence>
<dbReference type="EMBL" id="WIGN01000340">
    <property type="protein sequence ID" value="KAF6798180.1"/>
    <property type="molecule type" value="Genomic_DNA"/>
</dbReference>
<gene>
    <name evidence="2" type="ORF">CSOJ01_12768</name>
</gene>
<name>A0A8H6IUD9_9PEZI</name>